<comment type="catalytic activity">
    <reaction evidence="10">
        <text>ITP + H2O = IMP + diphosphate + H(+)</text>
        <dbReference type="Rhea" id="RHEA:29399"/>
        <dbReference type="ChEBI" id="CHEBI:15377"/>
        <dbReference type="ChEBI" id="CHEBI:15378"/>
        <dbReference type="ChEBI" id="CHEBI:33019"/>
        <dbReference type="ChEBI" id="CHEBI:58053"/>
        <dbReference type="ChEBI" id="CHEBI:61402"/>
        <dbReference type="EC" id="3.6.1.66"/>
    </reaction>
</comment>
<evidence type="ECO:0000256" key="7">
    <source>
        <dbReference type="ARBA" id="ARBA00023080"/>
    </source>
</evidence>
<dbReference type="RefSeq" id="WP_125556511.1">
    <property type="nucleotide sequence ID" value="NZ_RBVX01000013.1"/>
</dbReference>
<dbReference type="NCBIfam" id="NF011397">
    <property type="entry name" value="PRK14822.1"/>
    <property type="match status" value="1"/>
</dbReference>
<comment type="subunit">
    <text evidence="2 10">Homodimer.</text>
</comment>
<dbReference type="GO" id="GO:0009146">
    <property type="term" value="P:purine nucleoside triphosphate catabolic process"/>
    <property type="evidence" value="ECO:0007669"/>
    <property type="project" value="UniProtKB-UniRule"/>
</dbReference>
<dbReference type="InterPro" id="IPR020922">
    <property type="entry name" value="dITP/XTP_pyrophosphatase"/>
</dbReference>
<evidence type="ECO:0000313" key="12">
    <source>
        <dbReference type="EMBL" id="RSL32591.1"/>
    </source>
</evidence>
<dbReference type="CDD" id="cd00515">
    <property type="entry name" value="HAM1"/>
    <property type="match status" value="1"/>
</dbReference>
<feature type="binding site" evidence="10">
    <location>
        <position position="68"/>
    </location>
    <ligand>
        <name>Mg(2+)</name>
        <dbReference type="ChEBI" id="CHEBI:18420"/>
    </ligand>
</feature>
<dbReference type="AlphaFoldDB" id="A0A3R9P8D5"/>
<evidence type="ECO:0000256" key="1">
    <source>
        <dbReference type="ARBA" id="ARBA00008023"/>
    </source>
</evidence>
<feature type="active site" description="Proton acceptor" evidence="10">
    <location>
        <position position="68"/>
    </location>
</feature>
<keyword evidence="4 10" id="KW-0547">Nucleotide-binding</keyword>
<dbReference type="OrthoDB" id="9807456at2"/>
<comment type="function">
    <text evidence="10">Pyrophosphatase that catalyzes the hydrolysis of nucleoside triphosphates to their monophosphate derivatives, with a high preference for the non-canonical purine nucleotides XTP (xanthosine triphosphate), dITP (deoxyinosine triphosphate) and ITP. Seems to function as a house-cleaning enzyme that removes non-canonical purine nucleotides from the nucleotide pool, thus preventing their incorporation into DNA/RNA and avoiding chromosomal lesions.</text>
</comment>
<feature type="binding site" evidence="10">
    <location>
        <position position="69"/>
    </location>
    <ligand>
        <name>substrate</name>
    </ligand>
</feature>
<dbReference type="GO" id="GO:0005829">
    <property type="term" value="C:cytosol"/>
    <property type="evidence" value="ECO:0007669"/>
    <property type="project" value="TreeGrafter"/>
</dbReference>
<evidence type="ECO:0000256" key="9">
    <source>
        <dbReference type="ARBA" id="ARBA00052017"/>
    </source>
</evidence>
<comment type="catalytic activity">
    <reaction evidence="8 10">
        <text>dITP + H2O = dIMP + diphosphate + H(+)</text>
        <dbReference type="Rhea" id="RHEA:28342"/>
        <dbReference type="ChEBI" id="CHEBI:15377"/>
        <dbReference type="ChEBI" id="CHEBI:15378"/>
        <dbReference type="ChEBI" id="CHEBI:33019"/>
        <dbReference type="ChEBI" id="CHEBI:61194"/>
        <dbReference type="ChEBI" id="CHEBI:61382"/>
        <dbReference type="EC" id="3.6.1.66"/>
    </reaction>
</comment>
<evidence type="ECO:0000313" key="13">
    <source>
        <dbReference type="Proteomes" id="UP000275076"/>
    </source>
</evidence>
<name>A0A3R9P8D5_9BACI</name>
<dbReference type="SUPFAM" id="SSF52972">
    <property type="entry name" value="ITPase-like"/>
    <property type="match status" value="1"/>
</dbReference>
<evidence type="ECO:0000256" key="5">
    <source>
        <dbReference type="ARBA" id="ARBA00022801"/>
    </source>
</evidence>
<dbReference type="NCBIfam" id="TIGR00042">
    <property type="entry name" value="RdgB/HAM1 family non-canonical purine NTP pyrophosphatase"/>
    <property type="match status" value="1"/>
</dbReference>
<dbReference type="GO" id="GO:0000166">
    <property type="term" value="F:nucleotide binding"/>
    <property type="evidence" value="ECO:0007669"/>
    <property type="project" value="UniProtKB-KW"/>
</dbReference>
<comment type="catalytic activity">
    <reaction evidence="9 10">
        <text>XTP + H2O = XMP + diphosphate + H(+)</text>
        <dbReference type="Rhea" id="RHEA:28610"/>
        <dbReference type="ChEBI" id="CHEBI:15377"/>
        <dbReference type="ChEBI" id="CHEBI:15378"/>
        <dbReference type="ChEBI" id="CHEBI:33019"/>
        <dbReference type="ChEBI" id="CHEBI:57464"/>
        <dbReference type="ChEBI" id="CHEBI:61314"/>
        <dbReference type="EC" id="3.6.1.66"/>
    </reaction>
</comment>
<evidence type="ECO:0000256" key="4">
    <source>
        <dbReference type="ARBA" id="ARBA00022741"/>
    </source>
</evidence>
<reference evidence="12 13" key="1">
    <citation type="submission" date="2018-10" db="EMBL/GenBank/DDBJ databases">
        <title>Draft genome sequence of Bacillus salarius IM0101, isolated from a hypersaline soil in Inner Mongolia, China.</title>
        <authorList>
            <person name="Yamprayoonswat W."/>
            <person name="Boonvisut S."/>
            <person name="Jumpathong W."/>
            <person name="Sittihan S."/>
            <person name="Ruangsuj P."/>
            <person name="Wanthongcharoen S."/>
            <person name="Thongpramul N."/>
            <person name="Pimmason S."/>
            <person name="Yu B."/>
            <person name="Yasawong M."/>
        </authorList>
    </citation>
    <scope>NUCLEOTIDE SEQUENCE [LARGE SCALE GENOMIC DNA]</scope>
    <source>
        <strain evidence="12 13">IM0101</strain>
    </source>
</reference>
<dbReference type="GO" id="GO:0046872">
    <property type="term" value="F:metal ion binding"/>
    <property type="evidence" value="ECO:0007669"/>
    <property type="project" value="UniProtKB-KW"/>
</dbReference>
<comment type="caution">
    <text evidence="12">The sequence shown here is derived from an EMBL/GenBank/DDBJ whole genome shotgun (WGS) entry which is preliminary data.</text>
</comment>
<accession>A0A3R9P8D5</accession>
<dbReference type="Pfam" id="PF01725">
    <property type="entry name" value="Ham1p_like"/>
    <property type="match status" value="1"/>
</dbReference>
<evidence type="ECO:0000256" key="10">
    <source>
        <dbReference type="HAMAP-Rule" id="MF_01405"/>
    </source>
</evidence>
<dbReference type="GO" id="GO:0036220">
    <property type="term" value="F:ITP diphosphatase activity"/>
    <property type="evidence" value="ECO:0007669"/>
    <property type="project" value="UniProtKB-UniRule"/>
</dbReference>
<comment type="cofactor">
    <cofactor evidence="10">
        <name>Mg(2+)</name>
        <dbReference type="ChEBI" id="CHEBI:18420"/>
    </cofactor>
    <text evidence="10">Binds 1 Mg(2+) ion per subunit.</text>
</comment>
<keyword evidence="13" id="KW-1185">Reference proteome</keyword>
<dbReference type="InterPro" id="IPR029001">
    <property type="entry name" value="ITPase-like_fam"/>
</dbReference>
<dbReference type="FunFam" id="3.90.950.10:FF:000001">
    <property type="entry name" value="dITP/XTP pyrophosphatase"/>
    <property type="match status" value="1"/>
</dbReference>
<gene>
    <name evidence="12" type="ORF">D7Z54_14150</name>
</gene>
<dbReference type="GO" id="GO:0035870">
    <property type="term" value="F:dITP diphosphatase activity"/>
    <property type="evidence" value="ECO:0007669"/>
    <property type="project" value="UniProtKB-UniRule"/>
</dbReference>
<dbReference type="PANTHER" id="PTHR11067">
    <property type="entry name" value="INOSINE TRIPHOSPHATE PYROPHOSPHATASE/HAM1 PROTEIN"/>
    <property type="match status" value="1"/>
</dbReference>
<evidence type="ECO:0000256" key="11">
    <source>
        <dbReference type="RuleBase" id="RU003781"/>
    </source>
</evidence>
<sequence length="196" mass="21663">MDKVIIATKNQGKIKEFQEMFGTHVEVKSLLDMEMEDIEETGETFEENASLKAEAIVNEYHLPAIADDSGLEVDALNGRPGVYSARYAGEHKNDEDNIIKVLEELNGVPEAERSARFVCVMAAAVPGEKTQTFRGTCEGQITFSKQGSEGFGYDPVFYVPKKNATMAELSSAEKNAISHRHHALDKLKQNGTYIFG</sequence>
<evidence type="ECO:0000256" key="3">
    <source>
        <dbReference type="ARBA" id="ARBA00022723"/>
    </source>
</evidence>
<evidence type="ECO:0000256" key="8">
    <source>
        <dbReference type="ARBA" id="ARBA00051875"/>
    </source>
</evidence>
<dbReference type="GO" id="GO:0017111">
    <property type="term" value="F:ribonucleoside triphosphate phosphatase activity"/>
    <property type="evidence" value="ECO:0007669"/>
    <property type="project" value="InterPro"/>
</dbReference>
<feature type="binding site" evidence="10">
    <location>
        <position position="39"/>
    </location>
    <ligand>
        <name>Mg(2+)</name>
        <dbReference type="ChEBI" id="CHEBI:18420"/>
    </ligand>
</feature>
<keyword evidence="3 10" id="KW-0479">Metal-binding</keyword>
<dbReference type="EC" id="3.6.1.66" evidence="10"/>
<keyword evidence="7 10" id="KW-0546">Nucleotide metabolism</keyword>
<dbReference type="Proteomes" id="UP000275076">
    <property type="component" value="Unassembled WGS sequence"/>
</dbReference>
<evidence type="ECO:0000256" key="6">
    <source>
        <dbReference type="ARBA" id="ARBA00022842"/>
    </source>
</evidence>
<feature type="binding site" evidence="10">
    <location>
        <position position="174"/>
    </location>
    <ligand>
        <name>substrate</name>
    </ligand>
</feature>
<dbReference type="PANTHER" id="PTHR11067:SF9">
    <property type="entry name" value="INOSINE TRIPHOSPHATE PYROPHOSPHATASE"/>
    <property type="match status" value="1"/>
</dbReference>
<evidence type="ECO:0000256" key="2">
    <source>
        <dbReference type="ARBA" id="ARBA00011738"/>
    </source>
</evidence>
<dbReference type="EMBL" id="RBVX01000013">
    <property type="protein sequence ID" value="RSL32591.1"/>
    <property type="molecule type" value="Genomic_DNA"/>
</dbReference>
<feature type="binding site" evidence="10">
    <location>
        <begin position="8"/>
        <end position="13"/>
    </location>
    <ligand>
        <name>substrate</name>
    </ligand>
</feature>
<dbReference type="InterPro" id="IPR002637">
    <property type="entry name" value="RdgB/HAM1"/>
</dbReference>
<feature type="binding site" evidence="10">
    <location>
        <begin position="179"/>
        <end position="180"/>
    </location>
    <ligand>
        <name>substrate</name>
    </ligand>
</feature>
<protein>
    <recommendedName>
        <fullName evidence="10">dITP/XTP pyrophosphatase</fullName>
        <ecNumber evidence="10">3.6.1.66</ecNumber>
    </recommendedName>
    <alternativeName>
        <fullName evidence="10">Non-canonical purine NTP pyrophosphatase</fullName>
    </alternativeName>
    <alternativeName>
        <fullName evidence="10">Non-standard purine NTP pyrophosphatase</fullName>
    </alternativeName>
    <alternativeName>
        <fullName evidence="10">Nucleoside-triphosphate diphosphatase</fullName>
    </alternativeName>
    <alternativeName>
        <fullName evidence="10">Nucleoside-triphosphate pyrophosphatase</fullName>
        <shortName evidence="10">NTPase</shortName>
    </alternativeName>
</protein>
<dbReference type="HAMAP" id="MF_01405">
    <property type="entry name" value="Non_canon_purine_NTPase"/>
    <property type="match status" value="1"/>
</dbReference>
<dbReference type="GO" id="GO:0009117">
    <property type="term" value="P:nucleotide metabolic process"/>
    <property type="evidence" value="ECO:0007669"/>
    <property type="project" value="UniProtKB-KW"/>
</dbReference>
<proteinExistence type="inferred from homology"/>
<organism evidence="12 13">
    <name type="scientific">Salibacterium salarium</name>
    <dbReference type="NCBI Taxonomy" id="284579"/>
    <lineage>
        <taxon>Bacteria</taxon>
        <taxon>Bacillati</taxon>
        <taxon>Bacillota</taxon>
        <taxon>Bacilli</taxon>
        <taxon>Bacillales</taxon>
        <taxon>Bacillaceae</taxon>
    </lineage>
</organism>
<keyword evidence="5 10" id="KW-0378">Hydrolase</keyword>
<comment type="similarity">
    <text evidence="1 10 11">Belongs to the HAM1 NTPase family.</text>
</comment>
<dbReference type="GO" id="GO:0036222">
    <property type="term" value="F:XTP diphosphatase activity"/>
    <property type="evidence" value="ECO:0007669"/>
    <property type="project" value="UniProtKB-UniRule"/>
</dbReference>
<keyword evidence="6 10" id="KW-0460">Magnesium</keyword>
<dbReference type="Gene3D" id="3.90.950.10">
    <property type="match status" value="1"/>
</dbReference>
<feature type="binding site" evidence="10">
    <location>
        <begin position="151"/>
        <end position="154"/>
    </location>
    <ligand>
        <name>substrate</name>
    </ligand>
</feature>